<name>A0A8S1RKH5_9CILI</name>
<keyword evidence="1" id="KW-0472">Membrane</keyword>
<feature type="transmembrane region" description="Helical" evidence="1">
    <location>
        <begin position="206"/>
        <end position="228"/>
    </location>
</feature>
<gene>
    <name evidence="2" type="ORF">PSON_ATCC_30995.1.T1780083</name>
</gene>
<protein>
    <recommendedName>
        <fullName evidence="4">RING-type domain-containing protein</fullName>
    </recommendedName>
</protein>
<evidence type="ECO:0000313" key="3">
    <source>
        <dbReference type="Proteomes" id="UP000692954"/>
    </source>
</evidence>
<evidence type="ECO:0000313" key="2">
    <source>
        <dbReference type="EMBL" id="CAD8127650.1"/>
    </source>
</evidence>
<keyword evidence="1" id="KW-0812">Transmembrane</keyword>
<proteinExistence type="predicted"/>
<evidence type="ECO:0000256" key="1">
    <source>
        <dbReference type="SAM" id="Phobius"/>
    </source>
</evidence>
<organism evidence="2 3">
    <name type="scientific">Paramecium sonneborni</name>
    <dbReference type="NCBI Taxonomy" id="65129"/>
    <lineage>
        <taxon>Eukaryota</taxon>
        <taxon>Sar</taxon>
        <taxon>Alveolata</taxon>
        <taxon>Ciliophora</taxon>
        <taxon>Intramacronucleata</taxon>
        <taxon>Oligohymenophorea</taxon>
        <taxon>Peniculida</taxon>
        <taxon>Parameciidae</taxon>
        <taxon>Paramecium</taxon>
    </lineage>
</organism>
<accession>A0A8S1RKH5</accession>
<dbReference type="AlphaFoldDB" id="A0A8S1RKH5"/>
<sequence>MKANKQSPQKIFNNQQQVKKQKKSSWKLCQQITFNKPKKQDLVLIINVVSYYAFLPTNRCKEEFSCNLCNVIWLDKLFLLKIKDTKSDLLSSFFQFVSTQECPRCNSKILKNGGCSHVTCKKCHLYYCWIYNNQLINHVHNDFICFIRKLVYITLILFNIGLFLLYNSYIILPIALITTLVYTFKQLPKLPKLNGVRKQRFIKSQIIFLIVQTTILILQVIITYYKIYNITLYQFLNYHYYQFIIIFLFGSITILIKFFYNFLQSNWLKYLI</sequence>
<feature type="transmembrane region" description="Helical" evidence="1">
    <location>
        <begin position="240"/>
        <end position="260"/>
    </location>
</feature>
<comment type="caution">
    <text evidence="2">The sequence shown here is derived from an EMBL/GenBank/DDBJ whole genome shotgun (WGS) entry which is preliminary data.</text>
</comment>
<dbReference type="Proteomes" id="UP000692954">
    <property type="component" value="Unassembled WGS sequence"/>
</dbReference>
<dbReference type="OrthoDB" id="9977870at2759"/>
<reference evidence="2" key="1">
    <citation type="submission" date="2021-01" db="EMBL/GenBank/DDBJ databases">
        <authorList>
            <consortium name="Genoscope - CEA"/>
            <person name="William W."/>
        </authorList>
    </citation>
    <scope>NUCLEOTIDE SEQUENCE</scope>
</reference>
<dbReference type="Pfam" id="PF22191">
    <property type="entry name" value="IBR_1"/>
    <property type="match status" value="1"/>
</dbReference>
<keyword evidence="3" id="KW-1185">Reference proteome</keyword>
<keyword evidence="1" id="KW-1133">Transmembrane helix</keyword>
<dbReference type="EMBL" id="CAJJDN010000178">
    <property type="protein sequence ID" value="CAD8127650.1"/>
    <property type="molecule type" value="Genomic_DNA"/>
</dbReference>
<evidence type="ECO:0008006" key="4">
    <source>
        <dbReference type="Google" id="ProtNLM"/>
    </source>
</evidence>